<dbReference type="EMBL" id="LVJN01000019">
    <property type="protein sequence ID" value="OSM04247.1"/>
    <property type="molecule type" value="Genomic_DNA"/>
</dbReference>
<protein>
    <submittedName>
        <fullName evidence="2">Uncharacterized protein</fullName>
    </submittedName>
</protein>
<evidence type="ECO:0000256" key="1">
    <source>
        <dbReference type="SAM" id="MobiDB-lite"/>
    </source>
</evidence>
<comment type="caution">
    <text evidence="2">The sequence shown here is derived from an EMBL/GenBank/DDBJ whole genome shotgun (WGS) entry which is preliminary data.</text>
</comment>
<reference evidence="2 3" key="1">
    <citation type="journal article" date="2016" name="BMC Genomics">
        <title>Combined genomic and structural analyses of a cultured magnetotactic bacterium reveals its niche adaptation to a dynamic environment.</title>
        <authorList>
            <person name="Araujo A.C."/>
            <person name="Morillo V."/>
            <person name="Cypriano J."/>
            <person name="Teixeira L.C."/>
            <person name="Leao P."/>
            <person name="Lyra S."/>
            <person name="Almeida L.G."/>
            <person name="Bazylinski D.A."/>
            <person name="Vasconcellos A.T."/>
            <person name="Abreu F."/>
            <person name="Lins U."/>
        </authorList>
    </citation>
    <scope>NUCLEOTIDE SEQUENCE [LARGE SCALE GENOMIC DNA]</scope>
    <source>
        <strain evidence="2 3">IT-1</strain>
    </source>
</reference>
<gene>
    <name evidence="2" type="ORF">MAIT1_04114</name>
</gene>
<evidence type="ECO:0000313" key="2">
    <source>
        <dbReference type="EMBL" id="OSM04247.1"/>
    </source>
</evidence>
<feature type="compositionally biased region" description="Basic residues" evidence="1">
    <location>
        <begin position="58"/>
        <end position="68"/>
    </location>
</feature>
<feature type="region of interest" description="Disordered" evidence="1">
    <location>
        <begin position="123"/>
        <end position="155"/>
    </location>
</feature>
<keyword evidence="3" id="KW-1185">Reference proteome</keyword>
<evidence type="ECO:0000313" key="3">
    <source>
        <dbReference type="Proteomes" id="UP000194003"/>
    </source>
</evidence>
<dbReference type="Proteomes" id="UP000194003">
    <property type="component" value="Unassembled WGS sequence"/>
</dbReference>
<dbReference type="AlphaFoldDB" id="A0A1Y2K4E2"/>
<sequence>MINPIQNVLVFGVASTISKDVTKDRDLRDIETDDGDVEENHHVEKSGNGRQPRTVRPQGRRRGGRPRVGHTPVEGVYAGATEEQQEQRVKRLRQEMEPANEERTEPPLHEIAADAQFRGQLAKNDDPLRGMQGPAPRPSPDARDHMTNNQRRKALARATHFLMSAMANNQMPDEDVDVEA</sequence>
<proteinExistence type="predicted"/>
<feature type="region of interest" description="Disordered" evidence="1">
    <location>
        <begin position="20"/>
        <end position="109"/>
    </location>
</feature>
<feature type="compositionally biased region" description="Basic and acidic residues" evidence="1">
    <location>
        <begin position="20"/>
        <end position="30"/>
    </location>
</feature>
<name>A0A1Y2K4E2_9PROT</name>
<dbReference type="OrthoDB" id="10018835at2"/>
<accession>A0A1Y2K4E2</accession>
<dbReference type="RefSeq" id="WP_085442347.1">
    <property type="nucleotide sequence ID" value="NZ_LVJN01000019.1"/>
</dbReference>
<feature type="compositionally biased region" description="Basic and acidic residues" evidence="1">
    <location>
        <begin position="85"/>
        <end position="109"/>
    </location>
</feature>
<organism evidence="2 3">
    <name type="scientific">Magnetofaba australis IT-1</name>
    <dbReference type="NCBI Taxonomy" id="1434232"/>
    <lineage>
        <taxon>Bacteria</taxon>
        <taxon>Pseudomonadati</taxon>
        <taxon>Pseudomonadota</taxon>
        <taxon>Magnetococcia</taxon>
        <taxon>Magnetococcales</taxon>
        <taxon>Magnetococcaceae</taxon>
        <taxon>Magnetofaba</taxon>
    </lineage>
</organism>
<feature type="compositionally biased region" description="Basic and acidic residues" evidence="1">
    <location>
        <begin position="38"/>
        <end position="47"/>
    </location>
</feature>